<accession>A0ABW2FDG9</accession>
<sequence>MPELIRKVIVIGAGNWGKNLVRTFFELNSLIAVVEASSVLRDAISNDFPDIPIYESYCECKTIEHQAVAIATPASTHFQLAEQALLMNKDVFVEKPFTLSTSDAQRLSQLALQGKNILMVGHLLLYQPAIQKLKEFIREGVIGNLHAIHQERLKLGRVRSIENVLWSFGVHDIAVILFLVGSSPINFQISGHRILQTEIEDDVYMHMQFNKNVTAHLHTSWLWPEQRRQLTVIGTKGMLTYNEENQSLVLHKKSIMDDLSNYDEGQIILYQAEEQPLRLECVHFLDCINNRTVPISDGSNGVEVIRILEEASALLKDTN</sequence>
<name>A0ABW2FDG9_9BACL</name>
<keyword evidence="4" id="KW-1185">Reference proteome</keyword>
<dbReference type="Gene3D" id="3.40.50.720">
    <property type="entry name" value="NAD(P)-binding Rossmann-like Domain"/>
    <property type="match status" value="1"/>
</dbReference>
<dbReference type="Pfam" id="PF22725">
    <property type="entry name" value="GFO_IDH_MocA_C3"/>
    <property type="match status" value="1"/>
</dbReference>
<dbReference type="InterPro" id="IPR036291">
    <property type="entry name" value="NAD(P)-bd_dom_sf"/>
</dbReference>
<dbReference type="Pfam" id="PF01408">
    <property type="entry name" value="GFO_IDH_MocA"/>
    <property type="match status" value="1"/>
</dbReference>
<dbReference type="EMBL" id="JBHTAI010000009">
    <property type="protein sequence ID" value="MFC7150196.1"/>
    <property type="molecule type" value="Genomic_DNA"/>
</dbReference>
<dbReference type="RefSeq" id="WP_378045990.1">
    <property type="nucleotide sequence ID" value="NZ_JBHMDN010000010.1"/>
</dbReference>
<dbReference type="SUPFAM" id="SSF51735">
    <property type="entry name" value="NAD(P)-binding Rossmann-fold domains"/>
    <property type="match status" value="1"/>
</dbReference>
<dbReference type="PANTHER" id="PTHR43377:SF6">
    <property type="entry name" value="GFO_IDH_MOCA-LIKE OXIDOREDUCTASE N-TERMINAL DOMAIN-CONTAINING PROTEIN"/>
    <property type="match status" value="1"/>
</dbReference>
<gene>
    <name evidence="3" type="ORF">ACFQMJ_16840</name>
</gene>
<dbReference type="PANTHER" id="PTHR43377">
    <property type="entry name" value="BILIVERDIN REDUCTASE A"/>
    <property type="match status" value="1"/>
</dbReference>
<dbReference type="SUPFAM" id="SSF55347">
    <property type="entry name" value="Glyceraldehyde-3-phosphate dehydrogenase-like, C-terminal domain"/>
    <property type="match status" value="1"/>
</dbReference>
<proteinExistence type="predicted"/>
<dbReference type="InterPro" id="IPR051450">
    <property type="entry name" value="Gfo/Idh/MocA_Oxidoreductases"/>
</dbReference>
<dbReference type="Gene3D" id="3.30.360.10">
    <property type="entry name" value="Dihydrodipicolinate Reductase, domain 2"/>
    <property type="match status" value="1"/>
</dbReference>
<evidence type="ECO:0000313" key="4">
    <source>
        <dbReference type="Proteomes" id="UP001596378"/>
    </source>
</evidence>
<protein>
    <submittedName>
        <fullName evidence="3">Gfo/Idh/MocA family protein</fullName>
    </submittedName>
</protein>
<evidence type="ECO:0000259" key="1">
    <source>
        <dbReference type="Pfam" id="PF01408"/>
    </source>
</evidence>
<feature type="domain" description="GFO/IDH/MocA-like oxidoreductase" evidence="2">
    <location>
        <begin position="130"/>
        <end position="239"/>
    </location>
</feature>
<evidence type="ECO:0000313" key="3">
    <source>
        <dbReference type="EMBL" id="MFC7150196.1"/>
    </source>
</evidence>
<feature type="domain" description="Gfo/Idh/MocA-like oxidoreductase N-terminal" evidence="1">
    <location>
        <begin position="7"/>
        <end position="122"/>
    </location>
</feature>
<organism evidence="3 4">
    <name type="scientific">Cohnella cellulosilytica</name>
    <dbReference type="NCBI Taxonomy" id="986710"/>
    <lineage>
        <taxon>Bacteria</taxon>
        <taxon>Bacillati</taxon>
        <taxon>Bacillota</taxon>
        <taxon>Bacilli</taxon>
        <taxon>Bacillales</taxon>
        <taxon>Paenibacillaceae</taxon>
        <taxon>Cohnella</taxon>
    </lineage>
</organism>
<dbReference type="InterPro" id="IPR055170">
    <property type="entry name" value="GFO_IDH_MocA-like_dom"/>
</dbReference>
<dbReference type="Proteomes" id="UP001596378">
    <property type="component" value="Unassembled WGS sequence"/>
</dbReference>
<dbReference type="InterPro" id="IPR000683">
    <property type="entry name" value="Gfo/Idh/MocA-like_OxRdtase_N"/>
</dbReference>
<evidence type="ECO:0000259" key="2">
    <source>
        <dbReference type="Pfam" id="PF22725"/>
    </source>
</evidence>
<reference evidence="4" key="1">
    <citation type="journal article" date="2019" name="Int. J. Syst. Evol. Microbiol.">
        <title>The Global Catalogue of Microorganisms (GCM) 10K type strain sequencing project: providing services to taxonomists for standard genome sequencing and annotation.</title>
        <authorList>
            <consortium name="The Broad Institute Genomics Platform"/>
            <consortium name="The Broad Institute Genome Sequencing Center for Infectious Disease"/>
            <person name="Wu L."/>
            <person name="Ma J."/>
        </authorList>
    </citation>
    <scope>NUCLEOTIDE SEQUENCE [LARGE SCALE GENOMIC DNA]</scope>
    <source>
        <strain evidence="4">KCTC 12907</strain>
    </source>
</reference>
<comment type="caution">
    <text evidence="3">The sequence shown here is derived from an EMBL/GenBank/DDBJ whole genome shotgun (WGS) entry which is preliminary data.</text>
</comment>